<dbReference type="FunFam" id="2.30.250.10:FF:000001">
    <property type="entry name" value="Aspartyl aminopeptidase 1"/>
    <property type="match status" value="1"/>
</dbReference>
<keyword evidence="10 11" id="KW-0482">Metalloprotease</keyword>
<evidence type="ECO:0000256" key="3">
    <source>
        <dbReference type="ARBA" id="ARBA00008290"/>
    </source>
</evidence>
<dbReference type="GO" id="GO:0008237">
    <property type="term" value="F:metallopeptidase activity"/>
    <property type="evidence" value="ECO:0007669"/>
    <property type="project" value="UniProtKB-KW"/>
</dbReference>
<dbReference type="PRINTS" id="PR00932">
    <property type="entry name" value="AMINO1PTASE"/>
</dbReference>
<dbReference type="Pfam" id="PF02127">
    <property type="entry name" value="Peptidase_M18"/>
    <property type="match status" value="1"/>
</dbReference>
<reference evidence="12 13" key="1">
    <citation type="submission" date="2016-11" db="EMBL/GenBank/DDBJ databases">
        <title>The macronuclear genome of Stentor coeruleus: a giant cell with tiny introns.</title>
        <authorList>
            <person name="Slabodnick M."/>
            <person name="Ruby J.G."/>
            <person name="Reiff S.B."/>
            <person name="Swart E.C."/>
            <person name="Gosai S."/>
            <person name="Prabakaran S."/>
            <person name="Witkowska E."/>
            <person name="Larue G.E."/>
            <person name="Fisher S."/>
            <person name="Freeman R.M."/>
            <person name="Gunawardena J."/>
            <person name="Chu W."/>
            <person name="Stover N.A."/>
            <person name="Gregory B.D."/>
            <person name="Nowacki M."/>
            <person name="Derisi J."/>
            <person name="Roy S.W."/>
            <person name="Marshall W.F."/>
            <person name="Sood P."/>
        </authorList>
    </citation>
    <scope>NUCLEOTIDE SEQUENCE [LARGE SCALE GENOMIC DNA]</scope>
    <source>
        <strain evidence="12">WM001</strain>
    </source>
</reference>
<evidence type="ECO:0000256" key="10">
    <source>
        <dbReference type="ARBA" id="ARBA00023049"/>
    </source>
</evidence>
<dbReference type="EC" id="3.4.11.21" evidence="4"/>
<evidence type="ECO:0000256" key="5">
    <source>
        <dbReference type="ARBA" id="ARBA00022438"/>
    </source>
</evidence>
<comment type="catalytic activity">
    <reaction evidence="1">
        <text>Release of an N-terminal aspartate or glutamate from a peptide, with a preference for aspartate.</text>
        <dbReference type="EC" id="3.4.11.21"/>
    </reaction>
</comment>
<dbReference type="SUPFAM" id="SSF53187">
    <property type="entry name" value="Zn-dependent exopeptidases"/>
    <property type="match status" value="1"/>
</dbReference>
<dbReference type="GO" id="GO:0005737">
    <property type="term" value="C:cytoplasm"/>
    <property type="evidence" value="ECO:0007669"/>
    <property type="project" value="UniProtKB-ARBA"/>
</dbReference>
<accession>A0A1R2C5V6</accession>
<evidence type="ECO:0000256" key="1">
    <source>
        <dbReference type="ARBA" id="ARBA00001335"/>
    </source>
</evidence>
<evidence type="ECO:0000256" key="2">
    <source>
        <dbReference type="ARBA" id="ARBA00001947"/>
    </source>
</evidence>
<keyword evidence="8 11" id="KW-0378">Hydrolase</keyword>
<gene>
    <name evidence="12" type="ORF">SteCoe_14490</name>
</gene>
<evidence type="ECO:0000256" key="6">
    <source>
        <dbReference type="ARBA" id="ARBA00022670"/>
    </source>
</evidence>
<dbReference type="GO" id="GO:0008270">
    <property type="term" value="F:zinc ion binding"/>
    <property type="evidence" value="ECO:0007669"/>
    <property type="project" value="InterPro"/>
</dbReference>
<evidence type="ECO:0000256" key="7">
    <source>
        <dbReference type="ARBA" id="ARBA00022723"/>
    </source>
</evidence>
<dbReference type="PANTHER" id="PTHR28570">
    <property type="entry name" value="ASPARTYL AMINOPEPTIDASE"/>
    <property type="match status" value="1"/>
</dbReference>
<dbReference type="PANTHER" id="PTHR28570:SF3">
    <property type="entry name" value="ASPARTYL AMINOPEPTIDASE"/>
    <property type="match status" value="1"/>
</dbReference>
<dbReference type="SUPFAM" id="SSF101821">
    <property type="entry name" value="Aminopeptidase/glucanase lid domain"/>
    <property type="match status" value="1"/>
</dbReference>
<keyword evidence="7 11" id="KW-0479">Metal-binding</keyword>
<keyword evidence="13" id="KW-1185">Reference proteome</keyword>
<protein>
    <recommendedName>
        <fullName evidence="4">aspartyl aminopeptidase</fullName>
        <ecNumber evidence="4">3.4.11.21</ecNumber>
    </recommendedName>
</protein>
<dbReference type="GO" id="GO:0004177">
    <property type="term" value="F:aminopeptidase activity"/>
    <property type="evidence" value="ECO:0007669"/>
    <property type="project" value="UniProtKB-KW"/>
</dbReference>
<keyword evidence="5 11" id="KW-0031">Aminopeptidase</keyword>
<dbReference type="OrthoDB" id="9880441at2759"/>
<dbReference type="NCBIfam" id="NF002759">
    <property type="entry name" value="PRK02813.1"/>
    <property type="match status" value="1"/>
</dbReference>
<dbReference type="EMBL" id="MPUH01000270">
    <property type="protein sequence ID" value="OMJ84414.1"/>
    <property type="molecule type" value="Genomic_DNA"/>
</dbReference>
<dbReference type="Proteomes" id="UP000187209">
    <property type="component" value="Unassembled WGS sequence"/>
</dbReference>
<dbReference type="GO" id="GO:0006508">
    <property type="term" value="P:proteolysis"/>
    <property type="evidence" value="ECO:0007669"/>
    <property type="project" value="UniProtKB-KW"/>
</dbReference>
<evidence type="ECO:0000256" key="11">
    <source>
        <dbReference type="RuleBase" id="RU004386"/>
    </source>
</evidence>
<evidence type="ECO:0000313" key="13">
    <source>
        <dbReference type="Proteomes" id="UP000187209"/>
    </source>
</evidence>
<dbReference type="CDD" id="cd05658">
    <property type="entry name" value="M18_DAP"/>
    <property type="match status" value="1"/>
</dbReference>
<proteinExistence type="inferred from homology"/>
<dbReference type="Gene3D" id="2.30.250.10">
    <property type="entry name" value="Aminopeptidase i, Domain 2"/>
    <property type="match status" value="1"/>
</dbReference>
<evidence type="ECO:0000256" key="9">
    <source>
        <dbReference type="ARBA" id="ARBA00022833"/>
    </source>
</evidence>
<evidence type="ECO:0000313" key="12">
    <source>
        <dbReference type="EMBL" id="OMJ84414.1"/>
    </source>
</evidence>
<evidence type="ECO:0000256" key="8">
    <source>
        <dbReference type="ARBA" id="ARBA00022801"/>
    </source>
</evidence>
<evidence type="ECO:0000256" key="4">
    <source>
        <dbReference type="ARBA" id="ARBA00011965"/>
    </source>
</evidence>
<comment type="caution">
    <text evidence="12">The sequence shown here is derived from an EMBL/GenBank/DDBJ whole genome shotgun (WGS) entry which is preliminary data.</text>
</comment>
<comment type="similarity">
    <text evidence="3 11">Belongs to the peptidase M18 family.</text>
</comment>
<keyword evidence="6 11" id="KW-0645">Protease</keyword>
<comment type="cofactor">
    <cofactor evidence="2">
        <name>Zn(2+)</name>
        <dbReference type="ChEBI" id="CHEBI:29105"/>
    </cofactor>
</comment>
<dbReference type="Gene3D" id="3.40.630.10">
    <property type="entry name" value="Zn peptidases"/>
    <property type="match status" value="1"/>
</dbReference>
<sequence length="451" mass="50252">MQGKAVAQGFVEYINEAVTPFHAVNYSKKLLKENGFEELLEHEPWVAKPSGKYFITRNGSSIFVFVVGEDFTAETGAFRILGTHTDSPCPKLAPHSKISSNGFLKLNVMLYGGGLWNSWFDRDLTLAGRVVLTIGERIETRLIHIKRPIIVLPELAIHLSTNREKFEYNKESHLKPLLCSLLLESKSHPESHKKHAHGLLDLIAQELNVDIENISDLELHVVDTKPACLTGLYQEFISSARIDNQMSCYCALQAIVETPTTGKDIKMWAAFDHEEVGSVSITGADSIIASNLMNRLLKVLCPTSSGDFSDMIFRKSFGFSADMAHALHPNYSEKHHPQHSPKMHSGVVLKINANQNYATDFVGCTLARLLANRNSIPLQEFIVKNDSPCGSTIGPMLAAQTGIRIVDIGAPQFSMHSCRELMGTDDAFYYYSFLKSFFDDLHSLYDEASLN</sequence>
<keyword evidence="9 11" id="KW-0862">Zinc</keyword>
<organism evidence="12 13">
    <name type="scientific">Stentor coeruleus</name>
    <dbReference type="NCBI Taxonomy" id="5963"/>
    <lineage>
        <taxon>Eukaryota</taxon>
        <taxon>Sar</taxon>
        <taxon>Alveolata</taxon>
        <taxon>Ciliophora</taxon>
        <taxon>Postciliodesmatophora</taxon>
        <taxon>Heterotrichea</taxon>
        <taxon>Heterotrichida</taxon>
        <taxon>Stentoridae</taxon>
        <taxon>Stentor</taxon>
    </lineage>
</organism>
<dbReference type="InterPro" id="IPR023358">
    <property type="entry name" value="Peptidase_M18_dom2"/>
</dbReference>
<dbReference type="AlphaFoldDB" id="A0A1R2C5V6"/>
<name>A0A1R2C5V6_9CILI</name>
<dbReference type="InterPro" id="IPR001948">
    <property type="entry name" value="Peptidase_M18"/>
</dbReference>